<proteinExistence type="predicted"/>
<dbReference type="OrthoDB" id="546755at2759"/>
<dbReference type="CDD" id="cd18186">
    <property type="entry name" value="BTB_POZ_ZBTB_KLHL-like"/>
    <property type="match status" value="1"/>
</dbReference>
<dbReference type="PANTHER" id="PTHR24410:SF23">
    <property type="entry name" value="BTB DOMAIN-CONTAINING PROTEIN-RELATED"/>
    <property type="match status" value="1"/>
</dbReference>
<dbReference type="InterPro" id="IPR011333">
    <property type="entry name" value="SKP1/BTB/POZ_sf"/>
</dbReference>
<dbReference type="Proteomes" id="UP000612055">
    <property type="component" value="Unassembled WGS sequence"/>
</dbReference>
<keyword evidence="3" id="KW-1185">Reference proteome</keyword>
<feature type="domain" description="BACK" evidence="1">
    <location>
        <begin position="212"/>
        <end position="272"/>
    </location>
</feature>
<dbReference type="InterPro" id="IPR011705">
    <property type="entry name" value="BACK"/>
</dbReference>
<gene>
    <name evidence="2" type="ORF">HYH03_002348</name>
</gene>
<evidence type="ECO:0000313" key="3">
    <source>
        <dbReference type="Proteomes" id="UP000612055"/>
    </source>
</evidence>
<reference evidence="2" key="1">
    <citation type="journal article" date="2020" name="bioRxiv">
        <title>Comparative genomics of Chlamydomonas.</title>
        <authorList>
            <person name="Craig R.J."/>
            <person name="Hasan A.R."/>
            <person name="Ness R.W."/>
            <person name="Keightley P.D."/>
        </authorList>
    </citation>
    <scope>NUCLEOTIDE SEQUENCE</scope>
    <source>
        <strain evidence="2">CCAP 11/70</strain>
    </source>
</reference>
<dbReference type="Gene3D" id="3.30.710.10">
    <property type="entry name" value="Potassium Channel Kv1.1, Chain A"/>
    <property type="match status" value="1"/>
</dbReference>
<sequence length="497" mass="53072">MAGNSRVAQALSGLFGSAERADCSIQFCLEAAEGADQGTDLGEPLPAHSLVLCLSCERFRAQFERWEEAPPASKRAKSSQEGVRGPVLRVPLGSEAELPAARLAIRFAYTGQVHASSIREAMQVYWVGEYLAIEGCAAACSQWLADRLAATEAAGTSSAEPAEPAVLQLYACEDMWPSTDPSFDAVLSAAKPQLLKQFSSTVVILNTPSLRQQLENLPAAGLAALLESDDLATDSEDSVLTLLAVWMEANWARTDAATRKRLCGLVRLTQLSFKATNCLLLPLALDFEAEGAQHQTGWFPVTVTAVQLVINYYSGNKAFRETTRKEQADAGAPGWHSTTARKQCVPEAGLPFPWSISRDALKAEVLMARGFAWQVSLIHKHGAAAAGLFLEANIPDAYKVPGSRLAGPVPMLAARIDARLTVNRRQSGRASIVSVYSYDREDNTRVGSGWGDEAALPLSPQQPAAPGAAAAGDVMAGLGEYAHDGSAVRGELILRPK</sequence>
<dbReference type="AlphaFoldDB" id="A0A835YCG2"/>
<evidence type="ECO:0000313" key="2">
    <source>
        <dbReference type="EMBL" id="KAG2500071.1"/>
    </source>
</evidence>
<accession>A0A835YCG2</accession>
<protein>
    <recommendedName>
        <fullName evidence="1">BACK domain-containing protein</fullName>
    </recommendedName>
</protein>
<evidence type="ECO:0000259" key="1">
    <source>
        <dbReference type="Pfam" id="PF07707"/>
    </source>
</evidence>
<dbReference type="EMBL" id="JAEHOE010000005">
    <property type="protein sequence ID" value="KAG2500071.1"/>
    <property type="molecule type" value="Genomic_DNA"/>
</dbReference>
<dbReference type="SUPFAM" id="SSF54695">
    <property type="entry name" value="POZ domain"/>
    <property type="match status" value="1"/>
</dbReference>
<dbReference type="PANTHER" id="PTHR24410">
    <property type="entry name" value="HL07962P-RELATED"/>
    <property type="match status" value="1"/>
</dbReference>
<name>A0A835YCG2_9CHLO</name>
<dbReference type="Pfam" id="PF07707">
    <property type="entry name" value="BACK"/>
    <property type="match status" value="1"/>
</dbReference>
<dbReference type="InterPro" id="IPR051481">
    <property type="entry name" value="BTB-POZ/Galectin-3-binding"/>
</dbReference>
<comment type="caution">
    <text evidence="2">The sequence shown here is derived from an EMBL/GenBank/DDBJ whole genome shotgun (WGS) entry which is preliminary data.</text>
</comment>
<organism evidence="2 3">
    <name type="scientific">Edaphochlamys debaryana</name>
    <dbReference type="NCBI Taxonomy" id="47281"/>
    <lineage>
        <taxon>Eukaryota</taxon>
        <taxon>Viridiplantae</taxon>
        <taxon>Chlorophyta</taxon>
        <taxon>core chlorophytes</taxon>
        <taxon>Chlorophyceae</taxon>
        <taxon>CS clade</taxon>
        <taxon>Chlamydomonadales</taxon>
        <taxon>Chlamydomonadales incertae sedis</taxon>
        <taxon>Edaphochlamys</taxon>
    </lineage>
</organism>